<evidence type="ECO:0000259" key="5">
    <source>
        <dbReference type="PROSITE" id="PS51078"/>
    </source>
</evidence>
<dbReference type="PROSITE" id="PS51077">
    <property type="entry name" value="HTH_ICLR"/>
    <property type="match status" value="1"/>
</dbReference>
<keyword evidence="3" id="KW-0804">Transcription</keyword>
<feature type="domain" description="HTH iclR-type" evidence="4">
    <location>
        <begin position="6"/>
        <end position="69"/>
    </location>
</feature>
<keyword evidence="1" id="KW-0805">Transcription regulation</keyword>
<dbReference type="PROSITE" id="PS51078">
    <property type="entry name" value="ICLR_ED"/>
    <property type="match status" value="1"/>
</dbReference>
<evidence type="ECO:0000313" key="6">
    <source>
        <dbReference type="EMBL" id="GAA4967931.1"/>
    </source>
</evidence>
<dbReference type="Proteomes" id="UP001500466">
    <property type="component" value="Unassembled WGS sequence"/>
</dbReference>
<dbReference type="SUPFAM" id="SSF55781">
    <property type="entry name" value="GAF domain-like"/>
    <property type="match status" value="1"/>
</dbReference>
<feature type="domain" description="IclR-ED" evidence="5">
    <location>
        <begin position="70"/>
        <end position="294"/>
    </location>
</feature>
<name>A0ABP9HDA6_9ACTN</name>
<dbReference type="SUPFAM" id="SSF46785">
    <property type="entry name" value="Winged helix' DNA-binding domain"/>
    <property type="match status" value="1"/>
</dbReference>
<evidence type="ECO:0000313" key="7">
    <source>
        <dbReference type="Proteomes" id="UP001500466"/>
    </source>
</evidence>
<accession>A0ABP9HDA6</accession>
<comment type="caution">
    <text evidence="6">The sequence shown here is derived from an EMBL/GenBank/DDBJ whole genome shotgun (WGS) entry which is preliminary data.</text>
</comment>
<sequence length="302" mass="32050">MPLVASPAVLRAVDILETLAADPAEAMTVSEVARILDMPRASCHTVLLALAERGYAVRGEGDLRYRLGPACIAVGDAARSINSALAVTGHEAEALARQTGTCVGVSVRTGDEIRVVEVFDHGAPFAVRGHVGQAIRLAPPFGTGLVAWADDAGVDAWLDAAAVPLGEAARTRYRAALAAIRTRGYSVTVATPRNPELADALATLADTPDAEEARRVRDDVVLELTHSEYLPTDLDADHPVRMLQCSAPVFDVLGNVVAKIMVFGPNYDLTPDEVARLGELLKEATERATRHIGGKARTLEPR</sequence>
<gene>
    <name evidence="6" type="ORF">GCM10023205_36140</name>
</gene>
<dbReference type="InterPro" id="IPR029016">
    <property type="entry name" value="GAF-like_dom_sf"/>
</dbReference>
<dbReference type="PANTHER" id="PTHR30136:SF8">
    <property type="entry name" value="TRANSCRIPTIONAL REGULATORY PROTEIN"/>
    <property type="match status" value="1"/>
</dbReference>
<keyword evidence="2" id="KW-0238">DNA-binding</keyword>
<evidence type="ECO:0000256" key="2">
    <source>
        <dbReference type="ARBA" id="ARBA00023125"/>
    </source>
</evidence>
<dbReference type="Gene3D" id="1.10.10.10">
    <property type="entry name" value="Winged helix-like DNA-binding domain superfamily/Winged helix DNA-binding domain"/>
    <property type="match status" value="1"/>
</dbReference>
<protein>
    <submittedName>
        <fullName evidence="6">Helix-turn-helix domain-containing protein</fullName>
    </submittedName>
</protein>
<dbReference type="InterPro" id="IPR014757">
    <property type="entry name" value="Tscrpt_reg_IclR_C"/>
</dbReference>
<proteinExistence type="predicted"/>
<reference evidence="7" key="1">
    <citation type="journal article" date="2019" name="Int. J. Syst. Evol. Microbiol.">
        <title>The Global Catalogue of Microorganisms (GCM) 10K type strain sequencing project: providing services to taxonomists for standard genome sequencing and annotation.</title>
        <authorList>
            <consortium name="The Broad Institute Genomics Platform"/>
            <consortium name="The Broad Institute Genome Sequencing Center for Infectious Disease"/>
            <person name="Wu L."/>
            <person name="Ma J."/>
        </authorList>
    </citation>
    <scope>NUCLEOTIDE SEQUENCE [LARGE SCALE GENOMIC DNA]</scope>
    <source>
        <strain evidence="7">JCM 17986</strain>
    </source>
</reference>
<dbReference type="InterPro" id="IPR036388">
    <property type="entry name" value="WH-like_DNA-bd_sf"/>
</dbReference>
<dbReference type="InterPro" id="IPR036390">
    <property type="entry name" value="WH_DNA-bd_sf"/>
</dbReference>
<dbReference type="InterPro" id="IPR050707">
    <property type="entry name" value="HTH_MetabolicPath_Reg"/>
</dbReference>
<evidence type="ECO:0000256" key="3">
    <source>
        <dbReference type="ARBA" id="ARBA00023163"/>
    </source>
</evidence>
<dbReference type="EMBL" id="BAABHS010000012">
    <property type="protein sequence ID" value="GAA4967931.1"/>
    <property type="molecule type" value="Genomic_DNA"/>
</dbReference>
<evidence type="ECO:0000259" key="4">
    <source>
        <dbReference type="PROSITE" id="PS51077"/>
    </source>
</evidence>
<organism evidence="6 7">
    <name type="scientific">Yinghuangia aomiensis</name>
    <dbReference type="NCBI Taxonomy" id="676205"/>
    <lineage>
        <taxon>Bacteria</taxon>
        <taxon>Bacillati</taxon>
        <taxon>Actinomycetota</taxon>
        <taxon>Actinomycetes</taxon>
        <taxon>Kitasatosporales</taxon>
        <taxon>Streptomycetaceae</taxon>
        <taxon>Yinghuangia</taxon>
    </lineage>
</organism>
<evidence type="ECO:0000256" key="1">
    <source>
        <dbReference type="ARBA" id="ARBA00023015"/>
    </source>
</evidence>
<dbReference type="Pfam" id="PF09339">
    <property type="entry name" value="HTH_IclR"/>
    <property type="match status" value="1"/>
</dbReference>
<dbReference type="InterPro" id="IPR005471">
    <property type="entry name" value="Tscrpt_reg_IclR_N"/>
</dbReference>
<dbReference type="PANTHER" id="PTHR30136">
    <property type="entry name" value="HELIX-TURN-HELIX TRANSCRIPTIONAL REGULATOR, ICLR FAMILY"/>
    <property type="match status" value="1"/>
</dbReference>
<dbReference type="Gene3D" id="3.30.450.40">
    <property type="match status" value="1"/>
</dbReference>
<dbReference type="SMART" id="SM00346">
    <property type="entry name" value="HTH_ICLR"/>
    <property type="match status" value="1"/>
</dbReference>
<keyword evidence="7" id="KW-1185">Reference proteome</keyword>
<dbReference type="RefSeq" id="WP_345676550.1">
    <property type="nucleotide sequence ID" value="NZ_BAABHS010000012.1"/>
</dbReference>